<accession>A0ABU5IES0</accession>
<proteinExistence type="predicted"/>
<dbReference type="Proteomes" id="UP001293718">
    <property type="component" value="Unassembled WGS sequence"/>
</dbReference>
<dbReference type="EMBL" id="JAXOJX010000020">
    <property type="protein sequence ID" value="MDZ5457609.1"/>
    <property type="molecule type" value="Genomic_DNA"/>
</dbReference>
<organism evidence="1 2">
    <name type="scientific">Azohydromonas lata</name>
    <dbReference type="NCBI Taxonomy" id="45677"/>
    <lineage>
        <taxon>Bacteria</taxon>
        <taxon>Pseudomonadati</taxon>
        <taxon>Pseudomonadota</taxon>
        <taxon>Betaproteobacteria</taxon>
        <taxon>Burkholderiales</taxon>
        <taxon>Sphaerotilaceae</taxon>
        <taxon>Azohydromonas</taxon>
    </lineage>
</organism>
<evidence type="ECO:0000313" key="1">
    <source>
        <dbReference type="EMBL" id="MDZ5457609.1"/>
    </source>
</evidence>
<reference evidence="1 2" key="1">
    <citation type="submission" date="2023-11" db="EMBL/GenBank/DDBJ databases">
        <title>Draft genome of Azohydromonas lata strain H1 (DSM1123), a polyhydroxyalkanoate producer.</title>
        <authorList>
            <person name="Traversa D."/>
            <person name="D'Addabbo P."/>
            <person name="Pazzani C."/>
            <person name="Manzari C."/>
            <person name="Chiara M."/>
            <person name="Scrascia M."/>
        </authorList>
    </citation>
    <scope>NUCLEOTIDE SEQUENCE [LARGE SCALE GENOMIC DNA]</scope>
    <source>
        <strain evidence="1 2">H1</strain>
    </source>
</reference>
<protein>
    <submittedName>
        <fullName evidence="1">Uncharacterized protein</fullName>
    </submittedName>
</protein>
<dbReference type="RefSeq" id="WP_322465885.1">
    <property type="nucleotide sequence ID" value="NZ_JAXOJX010000020.1"/>
</dbReference>
<gene>
    <name evidence="1" type="ORF">SM757_13600</name>
</gene>
<keyword evidence="2" id="KW-1185">Reference proteome</keyword>
<sequence length="225" mass="24132">MSKHGTLARTKAARFWTVVQGQVKDLLATAQRLGDPATHEAATQRLYELAPALGKAARQFHRELSVEFNPISPPPGSRLEILVTCDGNGAGMEAVQELVALAPALPAGLNVRAFRPPMPPQVIEASEVEVAGKKVKLADMRYSATPSAQHPGRFDILCWAPWQAVTPDDRGNPGSVVAMLALGHGVGEERLLAKVGEVRIELTFQPAAQGLRSWELIPLLDQASA</sequence>
<comment type="caution">
    <text evidence="1">The sequence shown here is derived from an EMBL/GenBank/DDBJ whole genome shotgun (WGS) entry which is preliminary data.</text>
</comment>
<name>A0ABU5IES0_9BURK</name>
<evidence type="ECO:0000313" key="2">
    <source>
        <dbReference type="Proteomes" id="UP001293718"/>
    </source>
</evidence>